<dbReference type="InterPro" id="IPR002018">
    <property type="entry name" value="CarbesteraseB"/>
</dbReference>
<evidence type="ECO:0000256" key="3">
    <source>
        <dbReference type="RuleBase" id="RU361235"/>
    </source>
</evidence>
<feature type="signal peptide" evidence="3">
    <location>
        <begin position="1"/>
        <end position="19"/>
    </location>
</feature>
<feature type="domain" description="Carboxylesterase type B" evidence="4">
    <location>
        <begin position="36"/>
        <end position="523"/>
    </location>
</feature>
<dbReference type="InterPro" id="IPR029058">
    <property type="entry name" value="AB_hydrolase_fold"/>
</dbReference>
<keyword evidence="2 3" id="KW-0378">Hydrolase</keyword>
<organism evidence="5 6">
    <name type="scientific">Macrophomina phaseolina</name>
    <dbReference type="NCBI Taxonomy" id="35725"/>
    <lineage>
        <taxon>Eukaryota</taxon>
        <taxon>Fungi</taxon>
        <taxon>Dikarya</taxon>
        <taxon>Ascomycota</taxon>
        <taxon>Pezizomycotina</taxon>
        <taxon>Dothideomycetes</taxon>
        <taxon>Dothideomycetes incertae sedis</taxon>
        <taxon>Botryosphaeriales</taxon>
        <taxon>Botryosphaeriaceae</taxon>
        <taxon>Macrophomina</taxon>
    </lineage>
</organism>
<keyword evidence="3" id="KW-0732">Signal</keyword>
<feature type="chain" id="PRO_5044988858" description="Carboxylic ester hydrolase" evidence="3">
    <location>
        <begin position="20"/>
        <end position="566"/>
    </location>
</feature>
<accession>A0ABQ8GS14</accession>
<comment type="caution">
    <text evidence="5">The sequence shown here is derived from an EMBL/GenBank/DDBJ whole genome shotgun (WGS) entry which is preliminary data.</text>
</comment>
<gene>
    <name evidence="5" type="ORF">B0J12DRAFT_694189</name>
</gene>
<evidence type="ECO:0000256" key="1">
    <source>
        <dbReference type="ARBA" id="ARBA00005964"/>
    </source>
</evidence>
<sequence length="566" mass="61628">MALLSVSALLALQLIPVLAVNPTVALGYSTYEGTPYANGITEWLGLRYAAPPTGALRFAAPQDPYTVDGVTVANQPAHRPPARETNAACDYQHGPLCIATGASPSLTTTSEDCLFLDVYAPTNASQLSKLPVYFYIQGGGFNGNTNPNYNGKGLILASGMNIVVVNFNYRVGPYGFLAGREVAQGASLNNGLKDIIKALEWVQKYVSQFGGDPDHVVVGGSSAGAAAITLLLTAYGGRDDGLFHATAAESQSFGNIYTFSEGQFMYDNLVIRTGCAGASDTLACLRSLPVQDLQAENFNTALPGAQNPPLYMYSTTIDYDLVPDYTYKLFAEGKFIDIPTIFGDDTNGGTVFAPKKPDTHRSPARNTNTIGESDTFLKDQFPALTLEQLGRINALYPVEGTPSFPGAGRYWRQVSNAYGDMRYLCPGLYLSSKYAQRGQPSWNYLWNVQDPEQVAQGLGVPHTIETNAIWGPENANGQAPRSYYPGGINSGIIPVVQAYWTSFIRALDPNVYRLPGTPRWEEWDWSWESGFNWLVYETNSTRMKNVDPATKERCRYLTSIGVAIKQ</sequence>
<proteinExistence type="inferred from homology"/>
<dbReference type="Gene3D" id="3.40.50.1820">
    <property type="entry name" value="alpha/beta hydrolase"/>
    <property type="match status" value="1"/>
</dbReference>
<evidence type="ECO:0000313" key="6">
    <source>
        <dbReference type="Proteomes" id="UP000774617"/>
    </source>
</evidence>
<protein>
    <recommendedName>
        <fullName evidence="3">Carboxylic ester hydrolase</fullName>
        <ecNumber evidence="3">3.1.1.-</ecNumber>
    </recommendedName>
</protein>
<dbReference type="SUPFAM" id="SSF53474">
    <property type="entry name" value="alpha/beta-Hydrolases"/>
    <property type="match status" value="1"/>
</dbReference>
<evidence type="ECO:0000256" key="2">
    <source>
        <dbReference type="ARBA" id="ARBA00022801"/>
    </source>
</evidence>
<reference evidence="5 6" key="1">
    <citation type="journal article" date="2021" name="Nat. Commun.">
        <title>Genetic determinants of endophytism in the Arabidopsis root mycobiome.</title>
        <authorList>
            <person name="Mesny F."/>
            <person name="Miyauchi S."/>
            <person name="Thiergart T."/>
            <person name="Pickel B."/>
            <person name="Atanasova L."/>
            <person name="Karlsson M."/>
            <person name="Huettel B."/>
            <person name="Barry K.W."/>
            <person name="Haridas S."/>
            <person name="Chen C."/>
            <person name="Bauer D."/>
            <person name="Andreopoulos W."/>
            <person name="Pangilinan J."/>
            <person name="LaButti K."/>
            <person name="Riley R."/>
            <person name="Lipzen A."/>
            <person name="Clum A."/>
            <person name="Drula E."/>
            <person name="Henrissat B."/>
            <person name="Kohler A."/>
            <person name="Grigoriev I.V."/>
            <person name="Martin F.M."/>
            <person name="Hacquard S."/>
        </authorList>
    </citation>
    <scope>NUCLEOTIDE SEQUENCE [LARGE SCALE GENOMIC DNA]</scope>
    <source>
        <strain evidence="5 6">MPI-SDFR-AT-0080</strain>
    </source>
</reference>
<dbReference type="EMBL" id="JAGTJR010000002">
    <property type="protein sequence ID" value="KAH7063276.1"/>
    <property type="molecule type" value="Genomic_DNA"/>
</dbReference>
<dbReference type="InterPro" id="IPR019819">
    <property type="entry name" value="Carboxylesterase_B_CS"/>
</dbReference>
<dbReference type="PROSITE" id="PS00941">
    <property type="entry name" value="CARBOXYLESTERASE_B_2"/>
    <property type="match status" value="1"/>
</dbReference>
<dbReference type="InterPro" id="IPR050309">
    <property type="entry name" value="Type-B_Carboxylest/Lipase"/>
</dbReference>
<comment type="similarity">
    <text evidence="1 3">Belongs to the type-B carboxylesterase/lipase family.</text>
</comment>
<evidence type="ECO:0000313" key="5">
    <source>
        <dbReference type="EMBL" id="KAH7063276.1"/>
    </source>
</evidence>
<keyword evidence="6" id="KW-1185">Reference proteome</keyword>
<evidence type="ECO:0000259" key="4">
    <source>
        <dbReference type="Pfam" id="PF00135"/>
    </source>
</evidence>
<dbReference type="Proteomes" id="UP000774617">
    <property type="component" value="Unassembled WGS sequence"/>
</dbReference>
<name>A0ABQ8GS14_9PEZI</name>
<dbReference type="PANTHER" id="PTHR11559">
    <property type="entry name" value="CARBOXYLESTERASE"/>
    <property type="match status" value="1"/>
</dbReference>
<dbReference type="EC" id="3.1.1.-" evidence="3"/>
<dbReference type="InterPro" id="IPR019826">
    <property type="entry name" value="Carboxylesterase_B_AS"/>
</dbReference>
<dbReference type="PROSITE" id="PS00122">
    <property type="entry name" value="CARBOXYLESTERASE_B_1"/>
    <property type="match status" value="1"/>
</dbReference>
<dbReference type="Pfam" id="PF00135">
    <property type="entry name" value="COesterase"/>
    <property type="match status" value="1"/>
</dbReference>